<name>A0AAW1D202_9HEMI</name>
<sequence length="117" mass="13249">MLGHIVHRLQTLSPVTSPKPKRRPAKSPAARRSLKEEFREIQSEPEDLTPYNVGNSGGDNKKPRSKRKIEKLRARRLEVSAPLQGSKSMGRLDGLKQVGFICFHLLFISKLTTRNSF</sequence>
<accession>A0AAW1D202</accession>
<evidence type="ECO:0000256" key="1">
    <source>
        <dbReference type="SAM" id="MobiDB-lite"/>
    </source>
</evidence>
<evidence type="ECO:0000313" key="2">
    <source>
        <dbReference type="EMBL" id="KAK9505024.1"/>
    </source>
</evidence>
<feature type="compositionally biased region" description="Basic and acidic residues" evidence="1">
    <location>
        <begin position="33"/>
        <end position="42"/>
    </location>
</feature>
<gene>
    <name evidence="2" type="ORF">O3M35_009175</name>
</gene>
<keyword evidence="3" id="KW-1185">Reference proteome</keyword>
<reference evidence="2 3" key="1">
    <citation type="submission" date="2022-12" db="EMBL/GenBank/DDBJ databases">
        <title>Chromosome-level genome assembly of true bugs.</title>
        <authorList>
            <person name="Ma L."/>
            <person name="Li H."/>
        </authorList>
    </citation>
    <scope>NUCLEOTIDE SEQUENCE [LARGE SCALE GENOMIC DNA]</scope>
    <source>
        <strain evidence="2">Lab_2022b</strain>
    </source>
</reference>
<organism evidence="2 3">
    <name type="scientific">Rhynocoris fuscipes</name>
    <dbReference type="NCBI Taxonomy" id="488301"/>
    <lineage>
        <taxon>Eukaryota</taxon>
        <taxon>Metazoa</taxon>
        <taxon>Ecdysozoa</taxon>
        <taxon>Arthropoda</taxon>
        <taxon>Hexapoda</taxon>
        <taxon>Insecta</taxon>
        <taxon>Pterygota</taxon>
        <taxon>Neoptera</taxon>
        <taxon>Paraneoptera</taxon>
        <taxon>Hemiptera</taxon>
        <taxon>Heteroptera</taxon>
        <taxon>Panheteroptera</taxon>
        <taxon>Cimicomorpha</taxon>
        <taxon>Reduviidae</taxon>
        <taxon>Harpactorinae</taxon>
        <taxon>Harpactorini</taxon>
        <taxon>Rhynocoris</taxon>
    </lineage>
</organism>
<protein>
    <submittedName>
        <fullName evidence="2">Uncharacterized protein</fullName>
    </submittedName>
</protein>
<proteinExistence type="predicted"/>
<dbReference type="Proteomes" id="UP001461498">
    <property type="component" value="Unassembled WGS sequence"/>
</dbReference>
<evidence type="ECO:0000313" key="3">
    <source>
        <dbReference type="Proteomes" id="UP001461498"/>
    </source>
</evidence>
<dbReference type="AlphaFoldDB" id="A0AAW1D202"/>
<dbReference type="EMBL" id="JAPXFL010000006">
    <property type="protein sequence ID" value="KAK9505024.1"/>
    <property type="molecule type" value="Genomic_DNA"/>
</dbReference>
<comment type="caution">
    <text evidence="2">The sequence shown here is derived from an EMBL/GenBank/DDBJ whole genome shotgun (WGS) entry which is preliminary data.</text>
</comment>
<feature type="region of interest" description="Disordered" evidence="1">
    <location>
        <begin position="1"/>
        <end position="73"/>
    </location>
</feature>